<feature type="chain" id="PRO_5008146661" evidence="1">
    <location>
        <begin position="24"/>
        <end position="145"/>
    </location>
</feature>
<reference evidence="2" key="1">
    <citation type="submission" date="2014-05" db="EMBL/GenBank/DDBJ databases">
        <title>The genome and life-stage specific transcriptomes of Globodera pallida elucidate key aspects of plant parasitism by a cyst nematode.</title>
        <authorList>
            <person name="Cotton J.A."/>
            <person name="Lilley C.J."/>
            <person name="Jones L.M."/>
            <person name="Kikuchi T."/>
            <person name="Reid A.J."/>
            <person name="Thorpe P."/>
            <person name="Tsai I.J."/>
            <person name="Beasley H."/>
            <person name="Blok V."/>
            <person name="Cock P.J.A."/>
            <person name="Van den Akker S.E."/>
            <person name="Holroyd N."/>
            <person name="Hunt M."/>
            <person name="Mantelin S."/>
            <person name="Naghra H."/>
            <person name="Pain A."/>
            <person name="Palomares-Rius J.E."/>
            <person name="Zarowiecki M."/>
            <person name="Berriman M."/>
            <person name="Jones J.T."/>
            <person name="Urwin P.E."/>
        </authorList>
    </citation>
    <scope>NUCLEOTIDE SEQUENCE [LARGE SCALE GENOMIC DNA]</scope>
    <source>
        <strain evidence="2">Lindley</strain>
    </source>
</reference>
<accession>A0A183BUB9</accession>
<evidence type="ECO:0000256" key="1">
    <source>
        <dbReference type="SAM" id="SignalP"/>
    </source>
</evidence>
<dbReference type="WBParaSite" id="GPLIN_000420500">
    <property type="protein sequence ID" value="GPLIN_000420500"/>
    <property type="gene ID" value="GPLIN_000420500"/>
</dbReference>
<name>A0A183BUB9_GLOPA</name>
<organism evidence="2 3">
    <name type="scientific">Globodera pallida</name>
    <name type="common">Potato cyst nematode worm</name>
    <name type="synonym">Heterodera pallida</name>
    <dbReference type="NCBI Taxonomy" id="36090"/>
    <lineage>
        <taxon>Eukaryota</taxon>
        <taxon>Metazoa</taxon>
        <taxon>Ecdysozoa</taxon>
        <taxon>Nematoda</taxon>
        <taxon>Chromadorea</taxon>
        <taxon>Rhabditida</taxon>
        <taxon>Tylenchina</taxon>
        <taxon>Tylenchomorpha</taxon>
        <taxon>Tylenchoidea</taxon>
        <taxon>Heteroderidae</taxon>
        <taxon>Heteroderinae</taxon>
        <taxon>Globodera</taxon>
    </lineage>
</organism>
<feature type="signal peptide" evidence="1">
    <location>
        <begin position="1"/>
        <end position="23"/>
    </location>
</feature>
<dbReference type="Proteomes" id="UP000050741">
    <property type="component" value="Unassembled WGS sequence"/>
</dbReference>
<protein>
    <submittedName>
        <fullName evidence="3">Lysozyme</fullName>
    </submittedName>
</protein>
<proteinExistence type="predicted"/>
<reference evidence="3" key="2">
    <citation type="submission" date="2016-06" db="UniProtKB">
        <authorList>
            <consortium name="WormBaseParasite"/>
        </authorList>
    </citation>
    <scope>IDENTIFICATION</scope>
</reference>
<dbReference type="AlphaFoldDB" id="A0A183BUB9"/>
<sequence length="145" mass="15737">MKELAASFFLFFAISIHPNFCAGLECKKGTAHRGPNNYTAEDIYKDSTCPADAKYCNAATFSSYGVKSWSQAKVIGASLGTRGQVPGSSLGVKSLKLRSQVWSRRGKVVKASESSPVDRWSSLKLESSPGWIVGTKSKLEQVGRR</sequence>
<keyword evidence="2" id="KW-1185">Reference proteome</keyword>
<evidence type="ECO:0000313" key="3">
    <source>
        <dbReference type="WBParaSite" id="GPLIN_000420500"/>
    </source>
</evidence>
<evidence type="ECO:0000313" key="2">
    <source>
        <dbReference type="Proteomes" id="UP000050741"/>
    </source>
</evidence>
<keyword evidence="1" id="KW-0732">Signal</keyword>